<gene>
    <name evidence="1" type="ORF">H9631_17310</name>
</gene>
<evidence type="ECO:0008006" key="3">
    <source>
        <dbReference type="Google" id="ProtNLM"/>
    </source>
</evidence>
<keyword evidence="2" id="KW-1185">Reference proteome</keyword>
<dbReference type="EMBL" id="JACSPV010000039">
    <property type="protein sequence ID" value="MBD8006831.1"/>
    <property type="molecule type" value="Genomic_DNA"/>
</dbReference>
<proteinExistence type="predicted"/>
<sequence length="255" mass="29935">MENNKIELNNSLPKVGTNSAVQFFSSVNKDLKLFYFVVNNVVNMDYASYRAREALDGNDDVYSEPSELLDKKPGKLTLQLREHKQELIEMFFSRLVDNFQVYIIDIIREILKVKPQILYNRQPTVSMEQILKYDNIDALVQDLIEEKVSSLSYSGLGKVQEWCKERGIPLELPEDRRETIIEYIAIRNLIIHNRGYVDERYVKTIRNTKFKNGMKRNLSVDNLYDAIKDLNSVVYHTDEKAHEKFQLETMEFPIL</sequence>
<dbReference type="RefSeq" id="WP_191815023.1">
    <property type="nucleotide sequence ID" value="NZ_JACSPV010000039.1"/>
</dbReference>
<name>A0ABR8VQZ0_9BACI</name>
<evidence type="ECO:0000313" key="1">
    <source>
        <dbReference type="EMBL" id="MBD8006831.1"/>
    </source>
</evidence>
<reference evidence="1 2" key="1">
    <citation type="submission" date="2020-08" db="EMBL/GenBank/DDBJ databases">
        <title>A Genomic Blueprint of the Chicken Gut Microbiome.</title>
        <authorList>
            <person name="Gilroy R."/>
            <person name="Ravi A."/>
            <person name="Getino M."/>
            <person name="Pursley I."/>
            <person name="Horton D.L."/>
            <person name="Alikhan N.-F."/>
            <person name="Baker D."/>
            <person name="Gharbi K."/>
            <person name="Hall N."/>
            <person name="Watson M."/>
            <person name="Adriaenssens E.M."/>
            <person name="Foster-Nyarko E."/>
            <person name="Jarju S."/>
            <person name="Secka A."/>
            <person name="Antonio M."/>
            <person name="Oren A."/>
            <person name="Chaudhuri R."/>
            <person name="La Ragione R.M."/>
            <person name="Hildebrand F."/>
            <person name="Pallen M.J."/>
        </authorList>
    </citation>
    <scope>NUCLEOTIDE SEQUENCE [LARGE SCALE GENOMIC DNA]</scope>
    <source>
        <strain evidence="1 2">Sa1BUA2</strain>
    </source>
</reference>
<protein>
    <recommendedName>
        <fullName evidence="3">RiboL-PSP-HEPN domain-containing protein</fullName>
    </recommendedName>
</protein>
<comment type="caution">
    <text evidence="1">The sequence shown here is derived from an EMBL/GenBank/DDBJ whole genome shotgun (WGS) entry which is preliminary data.</text>
</comment>
<accession>A0ABR8VQZ0</accession>
<evidence type="ECO:0000313" key="2">
    <source>
        <dbReference type="Proteomes" id="UP000648182"/>
    </source>
</evidence>
<organism evidence="1 2">
    <name type="scientific">Bacillus norwichensis</name>
    <dbReference type="NCBI Taxonomy" id="2762217"/>
    <lineage>
        <taxon>Bacteria</taxon>
        <taxon>Bacillati</taxon>
        <taxon>Bacillota</taxon>
        <taxon>Bacilli</taxon>
        <taxon>Bacillales</taxon>
        <taxon>Bacillaceae</taxon>
        <taxon>Bacillus</taxon>
    </lineage>
</organism>
<dbReference type="Proteomes" id="UP000648182">
    <property type="component" value="Unassembled WGS sequence"/>
</dbReference>